<evidence type="ECO:0000256" key="1">
    <source>
        <dbReference type="ARBA" id="ARBA00023002"/>
    </source>
</evidence>
<feature type="compositionally biased region" description="Basic and acidic residues" evidence="2">
    <location>
        <begin position="46"/>
        <end position="57"/>
    </location>
</feature>
<dbReference type="Gene3D" id="3.40.605.10">
    <property type="entry name" value="Aldehyde Dehydrogenase, Chain A, domain 1"/>
    <property type="match status" value="1"/>
</dbReference>
<evidence type="ECO:0000259" key="3">
    <source>
        <dbReference type="Pfam" id="PF00171"/>
    </source>
</evidence>
<protein>
    <submittedName>
        <fullName evidence="4">Aldehyde dehydrogenase family protein</fullName>
    </submittedName>
</protein>
<dbReference type="InterPro" id="IPR016161">
    <property type="entry name" value="Ald_DH/histidinol_DH"/>
</dbReference>
<proteinExistence type="predicted"/>
<dbReference type="PANTHER" id="PTHR11699">
    <property type="entry name" value="ALDEHYDE DEHYDROGENASE-RELATED"/>
    <property type="match status" value="1"/>
</dbReference>
<dbReference type="EMBL" id="JAGSXH010000003">
    <property type="protein sequence ID" value="MBS2961764.1"/>
    <property type="molecule type" value="Genomic_DNA"/>
</dbReference>
<comment type="caution">
    <text evidence="4">The sequence shown here is derived from an EMBL/GenBank/DDBJ whole genome shotgun (WGS) entry which is preliminary data.</text>
</comment>
<accession>A0A8J8BCG8</accession>
<dbReference type="Proteomes" id="UP000677913">
    <property type="component" value="Unassembled WGS sequence"/>
</dbReference>
<evidence type="ECO:0000313" key="5">
    <source>
        <dbReference type="Proteomes" id="UP000677913"/>
    </source>
</evidence>
<evidence type="ECO:0000313" key="4">
    <source>
        <dbReference type="EMBL" id="MBS2961764.1"/>
    </source>
</evidence>
<evidence type="ECO:0000256" key="2">
    <source>
        <dbReference type="SAM" id="MobiDB-lite"/>
    </source>
</evidence>
<dbReference type="Pfam" id="PF00171">
    <property type="entry name" value="Aldedh"/>
    <property type="match status" value="1"/>
</dbReference>
<organism evidence="4 5">
    <name type="scientific">Actinocrinis puniceicyclus</name>
    <dbReference type="NCBI Taxonomy" id="977794"/>
    <lineage>
        <taxon>Bacteria</taxon>
        <taxon>Bacillati</taxon>
        <taxon>Actinomycetota</taxon>
        <taxon>Actinomycetes</taxon>
        <taxon>Catenulisporales</taxon>
        <taxon>Actinospicaceae</taxon>
        <taxon>Actinocrinis</taxon>
    </lineage>
</organism>
<feature type="region of interest" description="Disordered" evidence="2">
    <location>
        <begin position="1"/>
        <end position="98"/>
    </location>
</feature>
<reference evidence="4" key="1">
    <citation type="submission" date="2021-04" db="EMBL/GenBank/DDBJ databases">
        <title>Genome based classification of Actinospica acidithermotolerans sp. nov., an actinobacterium isolated from an Indonesian hot spring.</title>
        <authorList>
            <person name="Kusuma A.B."/>
            <person name="Putra K.E."/>
            <person name="Nafisah S."/>
            <person name="Loh J."/>
            <person name="Nouioui I."/>
            <person name="Goodfellow M."/>
        </authorList>
    </citation>
    <scope>NUCLEOTIDE SEQUENCE</scope>
    <source>
        <strain evidence="4">DSM 45618</strain>
    </source>
</reference>
<dbReference type="AlphaFoldDB" id="A0A8J8BCG8"/>
<dbReference type="GO" id="GO:0016491">
    <property type="term" value="F:oxidoreductase activity"/>
    <property type="evidence" value="ECO:0007669"/>
    <property type="project" value="UniProtKB-KW"/>
</dbReference>
<keyword evidence="5" id="KW-1185">Reference proteome</keyword>
<feature type="domain" description="Aldehyde dehydrogenase" evidence="3">
    <location>
        <begin position="119"/>
        <end position="346"/>
    </location>
</feature>
<keyword evidence="1" id="KW-0560">Oxidoreductase</keyword>
<sequence>MSDKARGKTAPAAKQAAARKSASKQSAAKQSAAKRTAAKQSAAKPPAEKIAAEHDTRPATVSAQEARRAETSAAVAETPPSTSPPEEDGTPPRPRLAVRKTYKLYLGGAFPRSESGRSYEVTSAQGAFLANAALASRKDARDAVKAARSAFGGWSGATAYNRGQILYRIAEMLEGRRDQFAAEIAAVEGVTQASALAQAEAAIDRWVWYAGWADKISQVRGTVNPVAGPYWNVSSPEPTGVVAVFAPERPSLFGLVSVLAPVIVSGNTAVVAAPGAAALPAITLAEVLATSDLPGGVVNILTGRIAELAPPLAAHLDVNALDLAGVEDPGLAAELERAAAQNLKRVRRPEPEPDWTADPGLDRIVSFLETKTVWHPVGV</sequence>
<gene>
    <name evidence="4" type="ORF">KGA66_01800</name>
</gene>
<dbReference type="SUPFAM" id="SSF53720">
    <property type="entry name" value="ALDH-like"/>
    <property type="match status" value="1"/>
</dbReference>
<feature type="compositionally biased region" description="Low complexity" evidence="2">
    <location>
        <begin position="8"/>
        <end position="45"/>
    </location>
</feature>
<dbReference type="InterPro" id="IPR016162">
    <property type="entry name" value="Ald_DH_N"/>
</dbReference>
<dbReference type="InterPro" id="IPR015590">
    <property type="entry name" value="Aldehyde_DH_dom"/>
</dbReference>
<name>A0A8J8BCG8_9ACTN</name>